<keyword evidence="3" id="KW-0645">Protease</keyword>
<evidence type="ECO:0000313" key="3">
    <source>
        <dbReference type="EMBL" id="SEN91739.1"/>
    </source>
</evidence>
<evidence type="ECO:0000256" key="1">
    <source>
        <dbReference type="SAM" id="Phobius"/>
    </source>
</evidence>
<keyword evidence="1" id="KW-0472">Membrane</keyword>
<keyword evidence="1" id="KW-0812">Transmembrane</keyword>
<dbReference type="GO" id="GO:0006508">
    <property type="term" value="P:proteolysis"/>
    <property type="evidence" value="ECO:0007669"/>
    <property type="project" value="UniProtKB-KW"/>
</dbReference>
<protein>
    <submittedName>
        <fullName evidence="3">CAAX protease self-immunity</fullName>
    </submittedName>
</protein>
<dbReference type="RefSeq" id="WP_091495574.1">
    <property type="nucleotide sequence ID" value="NZ_FODJ01000002.1"/>
</dbReference>
<dbReference type="AlphaFoldDB" id="A0A1H8KFL3"/>
<sequence>MRKHIRHFILFSYLMFFLFIGLIGMVMYLLNMPSLGTFLQTVSAWSPTFVFLIMFKRIYPADSRLRFIQEQFSVKVEPRILLVSILLPLMVFLGTLGFVIFFYQIPVNQLVITSPVTLLYMLPVHLIAGPLGEELGWRSFLSIELEKKYSLLASAVRVGLIWGFWHLPLWLVSGLAWGPLLVYVSSFLISIVCCSIIIGLLYNKCRNLSIPILVHLLNNYLIGLFTFNMVERLAIYAFFYVIVTVSLILINKHKQCRVGCSQIKKTPK</sequence>
<feature type="transmembrane region" description="Helical" evidence="1">
    <location>
        <begin position="180"/>
        <end position="201"/>
    </location>
</feature>
<feature type="transmembrane region" description="Helical" evidence="1">
    <location>
        <begin position="42"/>
        <end position="59"/>
    </location>
</feature>
<evidence type="ECO:0000313" key="4">
    <source>
        <dbReference type="Proteomes" id="UP000199300"/>
    </source>
</evidence>
<reference evidence="3 4" key="1">
    <citation type="submission" date="2016-10" db="EMBL/GenBank/DDBJ databases">
        <authorList>
            <person name="de Groot N.N."/>
        </authorList>
    </citation>
    <scope>NUCLEOTIDE SEQUENCE [LARGE SCALE GENOMIC DNA]</scope>
    <source>
        <strain evidence="3 4">CGMCC 1.10434</strain>
    </source>
</reference>
<feature type="transmembrane region" description="Helical" evidence="1">
    <location>
        <begin position="208"/>
        <end position="227"/>
    </location>
</feature>
<organism evidence="3 4">
    <name type="scientific">Amphibacillus marinus</name>
    <dbReference type="NCBI Taxonomy" id="872970"/>
    <lineage>
        <taxon>Bacteria</taxon>
        <taxon>Bacillati</taxon>
        <taxon>Bacillota</taxon>
        <taxon>Bacilli</taxon>
        <taxon>Bacillales</taxon>
        <taxon>Bacillaceae</taxon>
        <taxon>Amphibacillus</taxon>
    </lineage>
</organism>
<dbReference type="STRING" id="872970.SAMN04488134_102276"/>
<feature type="transmembrane region" description="Helical" evidence="1">
    <location>
        <begin position="80"/>
        <end position="103"/>
    </location>
</feature>
<keyword evidence="3" id="KW-0378">Hydrolase</keyword>
<feature type="transmembrane region" description="Helical" evidence="1">
    <location>
        <begin position="149"/>
        <end position="168"/>
    </location>
</feature>
<dbReference type="GO" id="GO:0004175">
    <property type="term" value="F:endopeptidase activity"/>
    <property type="evidence" value="ECO:0007669"/>
    <property type="project" value="UniProtKB-ARBA"/>
</dbReference>
<keyword evidence="1" id="KW-1133">Transmembrane helix</keyword>
<name>A0A1H8KFL3_9BACI</name>
<dbReference type="Pfam" id="PF02517">
    <property type="entry name" value="Rce1-like"/>
    <property type="match status" value="1"/>
</dbReference>
<dbReference type="EMBL" id="FODJ01000002">
    <property type="protein sequence ID" value="SEN91739.1"/>
    <property type="molecule type" value="Genomic_DNA"/>
</dbReference>
<dbReference type="PANTHER" id="PTHR35797:SF1">
    <property type="entry name" value="PROTEASE"/>
    <property type="match status" value="1"/>
</dbReference>
<dbReference type="GO" id="GO:0080120">
    <property type="term" value="P:CAAX-box protein maturation"/>
    <property type="evidence" value="ECO:0007669"/>
    <property type="project" value="UniProtKB-ARBA"/>
</dbReference>
<accession>A0A1H8KFL3</accession>
<keyword evidence="4" id="KW-1185">Reference proteome</keyword>
<dbReference type="PANTHER" id="PTHR35797">
    <property type="entry name" value="PROTEASE-RELATED"/>
    <property type="match status" value="1"/>
</dbReference>
<feature type="domain" description="CAAX prenyl protease 2/Lysostaphin resistance protein A-like" evidence="2">
    <location>
        <begin position="117"/>
        <end position="221"/>
    </location>
</feature>
<proteinExistence type="predicted"/>
<dbReference type="Proteomes" id="UP000199300">
    <property type="component" value="Unassembled WGS sequence"/>
</dbReference>
<dbReference type="OrthoDB" id="9777755at2"/>
<feature type="transmembrane region" description="Helical" evidence="1">
    <location>
        <begin position="7"/>
        <end position="30"/>
    </location>
</feature>
<evidence type="ECO:0000259" key="2">
    <source>
        <dbReference type="Pfam" id="PF02517"/>
    </source>
</evidence>
<feature type="transmembrane region" description="Helical" evidence="1">
    <location>
        <begin position="233"/>
        <end position="250"/>
    </location>
</feature>
<gene>
    <name evidence="3" type="ORF">SAMN04488134_102276</name>
</gene>
<dbReference type="InterPro" id="IPR003675">
    <property type="entry name" value="Rce1/LyrA-like_dom"/>
</dbReference>
<dbReference type="InterPro" id="IPR042150">
    <property type="entry name" value="MmRce1-like"/>
</dbReference>
<feature type="transmembrane region" description="Helical" evidence="1">
    <location>
        <begin position="109"/>
        <end position="128"/>
    </location>
</feature>